<reference evidence="4 5" key="1">
    <citation type="submission" date="2017-01" db="EMBL/GenBank/DDBJ databases">
        <authorList>
            <person name="Mah S.A."/>
            <person name="Swanson W.J."/>
            <person name="Moy G.W."/>
            <person name="Vacquier V.D."/>
        </authorList>
    </citation>
    <scope>NUCLEOTIDE SEQUENCE [LARGE SCALE GENOMIC DNA]</scope>
    <source>
        <strain evidence="4 5">DSM 7027</strain>
    </source>
</reference>
<evidence type="ECO:0000256" key="2">
    <source>
        <dbReference type="ARBA" id="ARBA00023002"/>
    </source>
</evidence>
<dbReference type="STRING" id="49186.SAMN05421647_101738"/>
<dbReference type="SMART" id="SM00822">
    <property type="entry name" value="PKS_KR"/>
    <property type="match status" value="1"/>
</dbReference>
<dbReference type="InterPro" id="IPR036291">
    <property type="entry name" value="NAD(P)-bd_dom_sf"/>
</dbReference>
<sequence>MTVSMDNKVALVTGAAGGVGLAVAKKLVAAGARVVLTDLQESKGKAAASELGSTARFMVMDVADPDDWDKVLHSIHEQEGRLDVLVNNAAILKPGSIEDTSLEDWQLLHRINSDSVFLGCKKGLELLKAQGGSIINISSIAAMAARADYLAYSASKGSVAAMTRVIAAHCRQQKYRVRCNSVHPDGVLTPMTRASYPEGIDPNHFTIDRDPMNRMCQPEDVAAAVAFLASDEARAINGIELRVDSGQFIMSI</sequence>
<dbReference type="PANTHER" id="PTHR43477">
    <property type="entry name" value="DIHYDROANTICAPSIN 7-DEHYDROGENASE"/>
    <property type="match status" value="1"/>
</dbReference>
<dbReference type="RefSeq" id="WP_076460910.1">
    <property type="nucleotide sequence ID" value="NZ_FTMN01000001.1"/>
</dbReference>
<dbReference type="PRINTS" id="PR00081">
    <property type="entry name" value="GDHRDH"/>
</dbReference>
<dbReference type="Proteomes" id="UP000186895">
    <property type="component" value="Unassembled WGS sequence"/>
</dbReference>
<accession>A0A1N6P2Y4</accession>
<proteinExistence type="inferred from homology"/>
<comment type="similarity">
    <text evidence="1">Belongs to the short-chain dehydrogenases/reductases (SDR) family.</text>
</comment>
<dbReference type="PRINTS" id="PR00080">
    <property type="entry name" value="SDRFAMILY"/>
</dbReference>
<dbReference type="Gene3D" id="3.40.50.720">
    <property type="entry name" value="NAD(P)-binding Rossmann-like Domain"/>
    <property type="match status" value="1"/>
</dbReference>
<evidence type="ECO:0000259" key="3">
    <source>
        <dbReference type="SMART" id="SM00822"/>
    </source>
</evidence>
<evidence type="ECO:0000256" key="1">
    <source>
        <dbReference type="ARBA" id="ARBA00006484"/>
    </source>
</evidence>
<keyword evidence="2" id="KW-0560">Oxidoreductase</keyword>
<dbReference type="GO" id="GO:0016491">
    <property type="term" value="F:oxidoreductase activity"/>
    <property type="evidence" value="ECO:0007669"/>
    <property type="project" value="UniProtKB-KW"/>
</dbReference>
<dbReference type="AlphaFoldDB" id="A0A1N6P2Y4"/>
<evidence type="ECO:0000313" key="4">
    <source>
        <dbReference type="EMBL" id="SIP98607.1"/>
    </source>
</evidence>
<dbReference type="Pfam" id="PF13561">
    <property type="entry name" value="adh_short_C2"/>
    <property type="match status" value="1"/>
</dbReference>
<dbReference type="EMBL" id="FTMN01000001">
    <property type="protein sequence ID" value="SIP98607.1"/>
    <property type="molecule type" value="Genomic_DNA"/>
</dbReference>
<dbReference type="SUPFAM" id="SSF51735">
    <property type="entry name" value="NAD(P)-binding Rossmann-fold domains"/>
    <property type="match status" value="1"/>
</dbReference>
<dbReference type="eggNOG" id="COG1028">
    <property type="taxonomic scope" value="Bacteria"/>
</dbReference>
<protein>
    <submittedName>
        <fullName evidence="4">3(Or 17)beta-hydroxysteroid dehydrogenase</fullName>
    </submittedName>
</protein>
<organism evidence="4 5">
    <name type="scientific">Marinobacterium stanieri</name>
    <dbReference type="NCBI Taxonomy" id="49186"/>
    <lineage>
        <taxon>Bacteria</taxon>
        <taxon>Pseudomonadati</taxon>
        <taxon>Pseudomonadota</taxon>
        <taxon>Gammaproteobacteria</taxon>
        <taxon>Oceanospirillales</taxon>
        <taxon>Oceanospirillaceae</taxon>
        <taxon>Marinobacterium</taxon>
    </lineage>
</organism>
<gene>
    <name evidence="4" type="ORF">SAMN05421647_101738</name>
</gene>
<dbReference type="FunFam" id="3.40.50.720:FF:000084">
    <property type="entry name" value="Short-chain dehydrogenase reductase"/>
    <property type="match status" value="1"/>
</dbReference>
<name>A0A1N6P2Y4_9GAMM</name>
<dbReference type="InterPro" id="IPR002347">
    <property type="entry name" value="SDR_fam"/>
</dbReference>
<evidence type="ECO:0000313" key="5">
    <source>
        <dbReference type="Proteomes" id="UP000186895"/>
    </source>
</evidence>
<dbReference type="InterPro" id="IPR020904">
    <property type="entry name" value="Sc_DH/Rdtase_CS"/>
</dbReference>
<dbReference type="PANTHER" id="PTHR43477:SF1">
    <property type="entry name" value="DIHYDROANTICAPSIN 7-DEHYDROGENASE"/>
    <property type="match status" value="1"/>
</dbReference>
<feature type="domain" description="Ketoreductase" evidence="3">
    <location>
        <begin position="8"/>
        <end position="191"/>
    </location>
</feature>
<dbReference type="InterPro" id="IPR051122">
    <property type="entry name" value="SDR_DHRS6-like"/>
</dbReference>
<dbReference type="PROSITE" id="PS00061">
    <property type="entry name" value="ADH_SHORT"/>
    <property type="match status" value="1"/>
</dbReference>
<dbReference type="InterPro" id="IPR057326">
    <property type="entry name" value="KR_dom"/>
</dbReference>
<keyword evidence="5" id="KW-1185">Reference proteome</keyword>